<proteinExistence type="predicted"/>
<sequence length="351" mass="39069">MPQRTNLFQDVVSIIHEHLAEGAEIERSAMLTNRLTGEQREVDVVLRTRTGPGSGYHTVIGIEAASRGRRAAVDWVEGMVAKHQHLPTDKVVLVAESGFTEQARRLALAEGMIPITPQTLDHSDPTRQVLNSMRSLWPKTVSLTPIRAEVGVAVPGAGIEWFQAPANLHVYAEDRSHIELLPMVKALLDANMERTFDQIDLQNIAEDIDAYAVITVGPNWTVKFQDAQHSLYVERRVDEQSPELLRIDGVKITAKAVIRVSEIQMHPRRLADIDVDYAFGQGLVGDREALIVVTEAENGGKLSIQFGPNPNVDARVRVNFDHSSCYQRGLHEKSKRGRDWCRKNGPASETT</sequence>
<accession>A0A7I7XZ34</accession>
<dbReference type="RefSeq" id="WP_133057828.1">
    <property type="nucleotide sequence ID" value="NZ_AP022612.1"/>
</dbReference>
<dbReference type="AlphaFoldDB" id="A0A7I7XZ34"/>
<reference evidence="1" key="1">
    <citation type="journal article" date="2019" name="Emerg. Microbes Infect.">
        <title>Comprehensive subspecies identification of 175 nontuberculous mycobacteria species based on 7547 genomic profiles.</title>
        <authorList>
            <person name="Matsumoto Y."/>
            <person name="Kinjo T."/>
            <person name="Motooka D."/>
            <person name="Nabeya D."/>
            <person name="Jung N."/>
            <person name="Uechi K."/>
            <person name="Horii T."/>
            <person name="Iida T."/>
            <person name="Fujita J."/>
            <person name="Nakamura S."/>
        </authorList>
    </citation>
    <scope>NUCLEOTIDE SEQUENCE [LARGE SCALE GENOMIC DNA]</scope>
    <source>
        <strain evidence="1">JCM 13671</strain>
    </source>
</reference>
<dbReference type="Proteomes" id="UP000466931">
    <property type="component" value="Chromosome"/>
</dbReference>
<dbReference type="EMBL" id="AP022612">
    <property type="protein sequence ID" value="BBZ34072.1"/>
    <property type="molecule type" value="Genomic_DNA"/>
</dbReference>
<evidence type="ECO:0008006" key="3">
    <source>
        <dbReference type="Google" id="ProtNLM"/>
    </source>
</evidence>
<evidence type="ECO:0000313" key="2">
    <source>
        <dbReference type="Proteomes" id="UP000466931"/>
    </source>
</evidence>
<keyword evidence="2" id="KW-1185">Reference proteome</keyword>
<dbReference type="OrthoDB" id="5178186at2"/>
<organism evidence="1 2">
    <name type="scientific">Mycolicibacterium confluentis</name>
    <dbReference type="NCBI Taxonomy" id="28047"/>
    <lineage>
        <taxon>Bacteria</taxon>
        <taxon>Bacillati</taxon>
        <taxon>Actinomycetota</taxon>
        <taxon>Actinomycetes</taxon>
        <taxon>Mycobacteriales</taxon>
        <taxon>Mycobacteriaceae</taxon>
        <taxon>Mycolicibacterium</taxon>
    </lineage>
</organism>
<reference evidence="1" key="2">
    <citation type="submission" date="2020-02" db="EMBL/GenBank/DDBJ databases">
        <authorList>
            <person name="Matsumoto Y."/>
            <person name="Motooka D."/>
            <person name="Nakamura S."/>
        </authorList>
    </citation>
    <scope>NUCLEOTIDE SEQUENCE</scope>
    <source>
        <strain evidence="1">JCM 13671</strain>
    </source>
</reference>
<evidence type="ECO:0000313" key="1">
    <source>
        <dbReference type="EMBL" id="BBZ34072.1"/>
    </source>
</evidence>
<protein>
    <recommendedName>
        <fullName evidence="3">Restriction endonuclease type IV Mrr domain-containing protein</fullName>
    </recommendedName>
</protein>
<name>A0A7I7XZ34_9MYCO</name>
<gene>
    <name evidence="1" type="ORF">MCNF_26770</name>
</gene>